<dbReference type="Proteomes" id="UP000295416">
    <property type="component" value="Unassembled WGS sequence"/>
</dbReference>
<keyword evidence="5" id="KW-1185">Reference proteome</keyword>
<dbReference type="Pfam" id="PF14278">
    <property type="entry name" value="TetR_C_8"/>
    <property type="match status" value="1"/>
</dbReference>
<feature type="DNA-binding region" description="H-T-H motif" evidence="2">
    <location>
        <begin position="35"/>
        <end position="54"/>
    </location>
</feature>
<evidence type="ECO:0000259" key="3">
    <source>
        <dbReference type="PROSITE" id="PS50977"/>
    </source>
</evidence>
<reference evidence="4 5" key="1">
    <citation type="submission" date="2019-03" db="EMBL/GenBank/DDBJ databases">
        <title>Genomic Encyclopedia of Type Strains, Phase IV (KMG-IV): sequencing the most valuable type-strain genomes for metagenomic binning, comparative biology and taxonomic classification.</title>
        <authorList>
            <person name="Goeker M."/>
        </authorList>
    </citation>
    <scope>NUCLEOTIDE SEQUENCE [LARGE SCALE GENOMIC DNA]</scope>
    <source>
        <strain evidence="4 5">DSM 19377</strain>
    </source>
</reference>
<dbReference type="InterPro" id="IPR001647">
    <property type="entry name" value="HTH_TetR"/>
</dbReference>
<evidence type="ECO:0000256" key="2">
    <source>
        <dbReference type="PROSITE-ProRule" id="PRU00335"/>
    </source>
</evidence>
<sequence>MKKEKRLDPRVKRTRQLLKDALISLIMENDYNLITVRDITERATLNRVTFYLHYSDKDDLMKQSTDELLEELTDSVASIGEVSESFDFRGTQPHPTFVQLFEQIGQHSDFYLVMLKGKVMPHFSLKVMSILTEYISSGLASVEPDDQGLTVQREIVERYIGSAFFGVIMWWLENDLPYTAKQMAAKLMRLANKGPYKEIPS</sequence>
<dbReference type="PANTHER" id="PTHR43479:SF23">
    <property type="entry name" value="HTH TETR-TYPE DOMAIN-CONTAINING PROTEIN"/>
    <property type="match status" value="1"/>
</dbReference>
<dbReference type="EMBL" id="SLXK01000011">
    <property type="protein sequence ID" value="TCP29204.1"/>
    <property type="molecule type" value="Genomic_DNA"/>
</dbReference>
<dbReference type="OrthoDB" id="9810250at2"/>
<comment type="caution">
    <text evidence="4">The sequence shown here is derived from an EMBL/GenBank/DDBJ whole genome shotgun (WGS) entry which is preliminary data.</text>
</comment>
<evidence type="ECO:0000256" key="1">
    <source>
        <dbReference type="ARBA" id="ARBA00023125"/>
    </source>
</evidence>
<protein>
    <submittedName>
        <fullName evidence="4">TetR family transcriptional regulator</fullName>
    </submittedName>
</protein>
<organism evidence="4 5">
    <name type="scientific">Scopulibacillus darangshiensis</name>
    <dbReference type="NCBI Taxonomy" id="442528"/>
    <lineage>
        <taxon>Bacteria</taxon>
        <taxon>Bacillati</taxon>
        <taxon>Bacillota</taxon>
        <taxon>Bacilli</taxon>
        <taxon>Bacillales</taxon>
        <taxon>Sporolactobacillaceae</taxon>
        <taxon>Scopulibacillus</taxon>
    </lineage>
</organism>
<dbReference type="AlphaFoldDB" id="A0A4R2P542"/>
<dbReference type="PANTHER" id="PTHR43479">
    <property type="entry name" value="ACREF/ENVCD OPERON REPRESSOR-RELATED"/>
    <property type="match status" value="1"/>
</dbReference>
<dbReference type="InterPro" id="IPR050624">
    <property type="entry name" value="HTH-type_Tx_Regulator"/>
</dbReference>
<feature type="domain" description="HTH tetR-type" evidence="3">
    <location>
        <begin position="12"/>
        <end position="72"/>
    </location>
</feature>
<name>A0A4R2P542_9BACL</name>
<evidence type="ECO:0000313" key="5">
    <source>
        <dbReference type="Proteomes" id="UP000295416"/>
    </source>
</evidence>
<accession>A0A4R2P542</accession>
<evidence type="ECO:0000313" key="4">
    <source>
        <dbReference type="EMBL" id="TCP29204.1"/>
    </source>
</evidence>
<dbReference type="PROSITE" id="PS50977">
    <property type="entry name" value="HTH_TETR_2"/>
    <property type="match status" value="1"/>
</dbReference>
<proteinExistence type="predicted"/>
<dbReference type="InterPro" id="IPR039532">
    <property type="entry name" value="TetR_C_Firmicutes"/>
</dbReference>
<dbReference type="Gene3D" id="1.10.357.10">
    <property type="entry name" value="Tetracycline Repressor, domain 2"/>
    <property type="match status" value="1"/>
</dbReference>
<dbReference type="GO" id="GO:0003677">
    <property type="term" value="F:DNA binding"/>
    <property type="evidence" value="ECO:0007669"/>
    <property type="project" value="UniProtKB-UniRule"/>
</dbReference>
<dbReference type="RefSeq" id="WP_132745865.1">
    <property type="nucleotide sequence ID" value="NZ_SLXK01000011.1"/>
</dbReference>
<dbReference type="InterPro" id="IPR009057">
    <property type="entry name" value="Homeodomain-like_sf"/>
</dbReference>
<gene>
    <name evidence="4" type="ORF">EV207_1113</name>
</gene>
<keyword evidence="1 2" id="KW-0238">DNA-binding</keyword>
<dbReference type="SUPFAM" id="SSF46689">
    <property type="entry name" value="Homeodomain-like"/>
    <property type="match status" value="1"/>
</dbReference>
<dbReference type="Pfam" id="PF00440">
    <property type="entry name" value="TetR_N"/>
    <property type="match status" value="1"/>
</dbReference>